<dbReference type="Proteomes" id="UP000054928">
    <property type="component" value="Unassembled WGS sequence"/>
</dbReference>
<dbReference type="AlphaFoldDB" id="A0A0P1AMP3"/>
<reference evidence="2" key="1">
    <citation type="submission" date="2014-09" db="EMBL/GenBank/DDBJ databases">
        <authorList>
            <person name="Sharma Rahul"/>
            <person name="Thines Marco"/>
        </authorList>
    </citation>
    <scope>NUCLEOTIDE SEQUENCE [LARGE SCALE GENOMIC DNA]</scope>
</reference>
<organism evidence="1 2">
    <name type="scientific">Plasmopara halstedii</name>
    <name type="common">Downy mildew of sunflower</name>
    <dbReference type="NCBI Taxonomy" id="4781"/>
    <lineage>
        <taxon>Eukaryota</taxon>
        <taxon>Sar</taxon>
        <taxon>Stramenopiles</taxon>
        <taxon>Oomycota</taxon>
        <taxon>Peronosporomycetes</taxon>
        <taxon>Peronosporales</taxon>
        <taxon>Peronosporaceae</taxon>
        <taxon>Plasmopara</taxon>
    </lineage>
</organism>
<evidence type="ECO:0000313" key="2">
    <source>
        <dbReference type="Proteomes" id="UP000054928"/>
    </source>
</evidence>
<accession>A0A0P1AMP3</accession>
<keyword evidence="2" id="KW-1185">Reference proteome</keyword>
<dbReference type="RefSeq" id="XP_024578375.1">
    <property type="nucleotide sequence ID" value="XM_024727839.1"/>
</dbReference>
<proteinExistence type="predicted"/>
<dbReference type="EMBL" id="CCYD01000610">
    <property type="protein sequence ID" value="CEG42006.1"/>
    <property type="molecule type" value="Genomic_DNA"/>
</dbReference>
<evidence type="ECO:0000313" key="1">
    <source>
        <dbReference type="EMBL" id="CEG42006.1"/>
    </source>
</evidence>
<dbReference type="GeneID" id="36407368"/>
<protein>
    <submittedName>
        <fullName evidence="1">Uncharacterized protein</fullName>
    </submittedName>
</protein>
<sequence>MGRVVLANITLEWQTSFCLQFFRGTFSADVRESTTGFCIAFEDDIISVERQIF</sequence>
<name>A0A0P1AMP3_PLAHL</name>